<comment type="caution">
    <text evidence="1">The sequence shown here is derived from an EMBL/GenBank/DDBJ whole genome shotgun (WGS) entry which is preliminary data.</text>
</comment>
<protein>
    <submittedName>
        <fullName evidence="1">Uncharacterized protein</fullName>
    </submittedName>
</protein>
<sequence length="36" mass="4354">MLTKKNQYYKFLVIKSEGIVKFGRLTSMNWDFPKNQ</sequence>
<organism evidence="1">
    <name type="scientific">marine sediment metagenome</name>
    <dbReference type="NCBI Taxonomy" id="412755"/>
    <lineage>
        <taxon>unclassified sequences</taxon>
        <taxon>metagenomes</taxon>
        <taxon>ecological metagenomes</taxon>
    </lineage>
</organism>
<gene>
    <name evidence="1" type="ORF">LCGC14_0119330</name>
</gene>
<accession>A0A0F9VBF8</accession>
<dbReference type="AlphaFoldDB" id="A0A0F9VBF8"/>
<name>A0A0F9VBF8_9ZZZZ</name>
<reference evidence="1" key="1">
    <citation type="journal article" date="2015" name="Nature">
        <title>Complex archaea that bridge the gap between prokaryotes and eukaryotes.</title>
        <authorList>
            <person name="Spang A."/>
            <person name="Saw J.H."/>
            <person name="Jorgensen S.L."/>
            <person name="Zaremba-Niedzwiedzka K."/>
            <person name="Martijn J."/>
            <person name="Lind A.E."/>
            <person name="van Eijk R."/>
            <person name="Schleper C."/>
            <person name="Guy L."/>
            <person name="Ettema T.J."/>
        </authorList>
    </citation>
    <scope>NUCLEOTIDE SEQUENCE</scope>
</reference>
<dbReference type="EMBL" id="LAZR01000036">
    <property type="protein sequence ID" value="KKO01345.1"/>
    <property type="molecule type" value="Genomic_DNA"/>
</dbReference>
<evidence type="ECO:0000313" key="1">
    <source>
        <dbReference type="EMBL" id="KKO01345.1"/>
    </source>
</evidence>
<proteinExistence type="predicted"/>